<evidence type="ECO:0000313" key="9">
    <source>
        <dbReference type="Proteomes" id="UP001143307"/>
    </source>
</evidence>
<proteinExistence type="predicted"/>
<feature type="transmembrane region" description="Helical" evidence="7">
    <location>
        <begin position="6"/>
        <end position="22"/>
    </location>
</feature>
<evidence type="ECO:0000256" key="3">
    <source>
        <dbReference type="ARBA" id="ARBA00022679"/>
    </source>
</evidence>
<accession>A0ABT3SRY3</accession>
<feature type="transmembrane region" description="Helical" evidence="7">
    <location>
        <begin position="304"/>
        <end position="323"/>
    </location>
</feature>
<sequence length="327" mass="35568">MIVLAITLLTSWLLCGIYLRIAQRWQIFDLPNERSSHQLPTPHGAGVPLFIALGIGVVTAAVMGENWPPQYYQLLTIAGCLMLVGVLDDLRGLSVALRFSIYGLSSVLAVTFIFSPWQDNVTFALLSAALAVAVLIWMLNLYNFMDGIDGYAASQCLAACCGAAVLAWSMGPTSSYPLFCLLLAAAHAGFLCWNWPSASVFMGDAGSVPTGFLLAALMLLGEAQGELPLACWLILLAVFVTDASVTLLWRITTGQPFTQPHRLHAYQRLSRHWGGHLPVVLTLLGINVLWLFPLAALVASFPKYAILLVILAYFPLVWGMAIVRKFS</sequence>
<organism evidence="8 9">
    <name type="scientific">Candidatus Seongchinamella marina</name>
    <dbReference type="NCBI Taxonomy" id="2518990"/>
    <lineage>
        <taxon>Bacteria</taxon>
        <taxon>Pseudomonadati</taxon>
        <taxon>Pseudomonadota</taxon>
        <taxon>Gammaproteobacteria</taxon>
        <taxon>Cellvibrionales</taxon>
        <taxon>Halieaceae</taxon>
        <taxon>Seongchinamella</taxon>
    </lineage>
</organism>
<protein>
    <submittedName>
        <fullName evidence="8">Glycosyltransferase family 4 protein</fullName>
    </submittedName>
</protein>
<feature type="transmembrane region" description="Helical" evidence="7">
    <location>
        <begin position="123"/>
        <end position="144"/>
    </location>
</feature>
<feature type="transmembrane region" description="Helical" evidence="7">
    <location>
        <begin position="43"/>
        <end position="64"/>
    </location>
</feature>
<reference evidence="8" key="1">
    <citation type="submission" date="2019-02" db="EMBL/GenBank/DDBJ databases">
        <authorList>
            <person name="Li S.-H."/>
        </authorList>
    </citation>
    <scope>NUCLEOTIDE SEQUENCE</scope>
    <source>
        <strain evidence="8">IMCC8485</strain>
    </source>
</reference>
<keyword evidence="3" id="KW-0808">Transferase</keyword>
<dbReference type="CDD" id="cd06854">
    <property type="entry name" value="GT_WbpL_WbcO_like"/>
    <property type="match status" value="1"/>
</dbReference>
<feature type="transmembrane region" description="Helical" evidence="7">
    <location>
        <begin position="200"/>
        <end position="221"/>
    </location>
</feature>
<evidence type="ECO:0000256" key="1">
    <source>
        <dbReference type="ARBA" id="ARBA00004651"/>
    </source>
</evidence>
<feature type="transmembrane region" description="Helical" evidence="7">
    <location>
        <begin position="176"/>
        <end position="193"/>
    </location>
</feature>
<evidence type="ECO:0000256" key="7">
    <source>
        <dbReference type="SAM" id="Phobius"/>
    </source>
</evidence>
<evidence type="ECO:0000313" key="8">
    <source>
        <dbReference type="EMBL" id="MCX2972705.1"/>
    </source>
</evidence>
<dbReference type="InterPro" id="IPR000715">
    <property type="entry name" value="Glycosyl_transferase_4"/>
</dbReference>
<evidence type="ECO:0000256" key="6">
    <source>
        <dbReference type="ARBA" id="ARBA00023136"/>
    </source>
</evidence>
<gene>
    <name evidence="8" type="ORF">EYC87_03770</name>
</gene>
<comment type="subcellular location">
    <subcellularLocation>
        <location evidence="1">Cell membrane</location>
        <topology evidence="1">Multi-pass membrane protein</topology>
    </subcellularLocation>
</comment>
<comment type="caution">
    <text evidence="8">The sequence shown here is derived from an EMBL/GenBank/DDBJ whole genome shotgun (WGS) entry which is preliminary data.</text>
</comment>
<evidence type="ECO:0000256" key="4">
    <source>
        <dbReference type="ARBA" id="ARBA00022692"/>
    </source>
</evidence>
<evidence type="ECO:0000256" key="2">
    <source>
        <dbReference type="ARBA" id="ARBA00022475"/>
    </source>
</evidence>
<keyword evidence="4 7" id="KW-0812">Transmembrane</keyword>
<feature type="transmembrane region" description="Helical" evidence="7">
    <location>
        <begin position="273"/>
        <end position="292"/>
    </location>
</feature>
<dbReference type="PANTHER" id="PTHR22926">
    <property type="entry name" value="PHOSPHO-N-ACETYLMURAMOYL-PENTAPEPTIDE-TRANSFERASE"/>
    <property type="match status" value="1"/>
</dbReference>
<name>A0ABT3SRY3_9GAMM</name>
<keyword evidence="2" id="KW-1003">Cell membrane</keyword>
<keyword evidence="6 7" id="KW-0472">Membrane</keyword>
<dbReference type="PANTHER" id="PTHR22926:SF3">
    <property type="entry name" value="UNDECAPRENYL-PHOSPHATE ALPHA-N-ACETYLGLUCOSAMINYL 1-PHOSPHATE TRANSFERASE"/>
    <property type="match status" value="1"/>
</dbReference>
<keyword evidence="5 7" id="KW-1133">Transmembrane helix</keyword>
<feature type="transmembrane region" description="Helical" evidence="7">
    <location>
        <begin position="70"/>
        <end position="87"/>
    </location>
</feature>
<dbReference type="EMBL" id="SHNP01000001">
    <property type="protein sequence ID" value="MCX2972705.1"/>
    <property type="molecule type" value="Genomic_DNA"/>
</dbReference>
<feature type="transmembrane region" description="Helical" evidence="7">
    <location>
        <begin position="151"/>
        <end position="170"/>
    </location>
</feature>
<dbReference type="Proteomes" id="UP001143307">
    <property type="component" value="Unassembled WGS sequence"/>
</dbReference>
<feature type="transmembrane region" description="Helical" evidence="7">
    <location>
        <begin position="227"/>
        <end position="252"/>
    </location>
</feature>
<dbReference type="RefSeq" id="WP_279251688.1">
    <property type="nucleotide sequence ID" value="NZ_SHNP01000001.1"/>
</dbReference>
<dbReference type="Pfam" id="PF00953">
    <property type="entry name" value="Glycos_transf_4"/>
    <property type="match status" value="1"/>
</dbReference>
<keyword evidence="9" id="KW-1185">Reference proteome</keyword>
<feature type="transmembrane region" description="Helical" evidence="7">
    <location>
        <begin position="99"/>
        <end position="117"/>
    </location>
</feature>
<evidence type="ECO:0000256" key="5">
    <source>
        <dbReference type="ARBA" id="ARBA00022989"/>
    </source>
</evidence>